<dbReference type="HAMAP" id="MF_00421">
    <property type="entry name" value="PurQ"/>
    <property type="match status" value="1"/>
</dbReference>
<reference evidence="9 10" key="2">
    <citation type="journal article" date="2012" name="Stand. Genomic Sci.">
        <title>Genome sequence of the moderately thermophilic, amino-acid-degrading and sulfur-reducing bacterium Thermovirga lienii type strain (Cas60314(T)).</title>
        <authorList>
            <person name="Goker M."/>
            <person name="Saunders E."/>
            <person name="Lapidus A."/>
            <person name="Nolan M."/>
            <person name="Lucas S."/>
            <person name="Hammon N."/>
            <person name="Deshpande S."/>
            <person name="Cheng J.F."/>
            <person name="Han C."/>
            <person name="Tapia R."/>
            <person name="Goodwin L.A."/>
            <person name="Pitluck S."/>
            <person name="Liolios K."/>
            <person name="Mavromatis K."/>
            <person name="Pagani I."/>
            <person name="Ivanova N."/>
            <person name="Mikhailova N."/>
            <person name="Pati A."/>
            <person name="Chen A."/>
            <person name="Palaniappan K."/>
            <person name="Land M."/>
            <person name="Chang Y.J."/>
            <person name="Jeffries C.D."/>
            <person name="Brambilla E.M."/>
            <person name="Rohde M."/>
            <person name="Spring S."/>
            <person name="Detter J.C."/>
            <person name="Woyke T."/>
            <person name="Bristow J."/>
            <person name="Eisen J.A."/>
            <person name="Markowitz V."/>
            <person name="Hugenholtz P."/>
            <person name="Kyrpides N.C."/>
            <person name="Klenk H.P."/>
        </authorList>
    </citation>
    <scope>NUCLEOTIDE SEQUENCE [LARGE SCALE GENOMIC DNA]</scope>
    <source>
        <strain evidence="10">ATCC BAA-1197 / DSM 17291 / Cas60314</strain>
    </source>
</reference>
<dbReference type="OrthoDB" id="9804441at2"/>
<keyword evidence="10" id="KW-1185">Reference proteome</keyword>
<dbReference type="GO" id="GO:0005524">
    <property type="term" value="F:ATP binding"/>
    <property type="evidence" value="ECO:0007669"/>
    <property type="project" value="UniProtKB-KW"/>
</dbReference>
<dbReference type="NCBIfam" id="NF002957">
    <property type="entry name" value="PRK03619.1"/>
    <property type="match status" value="1"/>
</dbReference>
<dbReference type="Pfam" id="PF13507">
    <property type="entry name" value="GATase_5"/>
    <property type="match status" value="1"/>
</dbReference>
<evidence type="ECO:0000313" key="10">
    <source>
        <dbReference type="Proteomes" id="UP000005868"/>
    </source>
</evidence>
<dbReference type="GO" id="GO:0006189">
    <property type="term" value="P:'de novo' IMP biosynthetic process"/>
    <property type="evidence" value="ECO:0007669"/>
    <property type="project" value="UniProtKB-UniRule"/>
</dbReference>
<dbReference type="EC" id="6.3.5.3" evidence="8"/>
<dbReference type="GO" id="GO:0004642">
    <property type="term" value="F:phosphoribosylformylglycinamidine synthase activity"/>
    <property type="evidence" value="ECO:0007669"/>
    <property type="project" value="UniProtKB-UniRule"/>
</dbReference>
<comment type="catalytic activity">
    <reaction evidence="8">
        <text>L-glutamine + H2O = L-glutamate + NH4(+)</text>
        <dbReference type="Rhea" id="RHEA:15889"/>
        <dbReference type="ChEBI" id="CHEBI:15377"/>
        <dbReference type="ChEBI" id="CHEBI:28938"/>
        <dbReference type="ChEBI" id="CHEBI:29985"/>
        <dbReference type="ChEBI" id="CHEBI:58359"/>
        <dbReference type="EC" id="3.5.1.2"/>
    </reaction>
</comment>
<dbReference type="GO" id="GO:0004359">
    <property type="term" value="F:glutaminase activity"/>
    <property type="evidence" value="ECO:0007669"/>
    <property type="project" value="UniProtKB-EC"/>
</dbReference>
<gene>
    <name evidence="8" type="primary">purQ</name>
    <name evidence="9" type="ordered locus">Tlie_1146</name>
</gene>
<dbReference type="PANTHER" id="PTHR47552">
    <property type="entry name" value="PHOSPHORIBOSYLFORMYLGLYCINAMIDINE SYNTHASE SUBUNIT PURQ"/>
    <property type="match status" value="1"/>
</dbReference>
<dbReference type="Proteomes" id="UP000005868">
    <property type="component" value="Chromosome"/>
</dbReference>
<feature type="active site" evidence="8">
    <location>
        <position position="204"/>
    </location>
</feature>
<dbReference type="KEGG" id="tli:Tlie_1146"/>
<dbReference type="InterPro" id="IPR029062">
    <property type="entry name" value="Class_I_gatase-like"/>
</dbReference>
<dbReference type="HOGENOM" id="CLU_001031_3_1_0"/>
<evidence type="ECO:0000313" key="9">
    <source>
        <dbReference type="EMBL" id="AER66878.1"/>
    </source>
</evidence>
<dbReference type="AlphaFoldDB" id="G7V595"/>
<keyword evidence="5 8" id="KW-0378">Hydrolase</keyword>
<keyword evidence="4 8" id="KW-0658">Purine biosynthesis</keyword>
<keyword evidence="7 8" id="KW-0315">Glutamine amidotransferase</keyword>
<evidence type="ECO:0000256" key="3">
    <source>
        <dbReference type="ARBA" id="ARBA00022741"/>
    </source>
</evidence>
<comment type="catalytic activity">
    <reaction evidence="8">
        <text>N(2)-formyl-N(1)-(5-phospho-beta-D-ribosyl)glycinamide + L-glutamine + ATP + H2O = 2-formamido-N(1)-(5-O-phospho-beta-D-ribosyl)acetamidine + L-glutamate + ADP + phosphate + H(+)</text>
        <dbReference type="Rhea" id="RHEA:17129"/>
        <dbReference type="ChEBI" id="CHEBI:15377"/>
        <dbReference type="ChEBI" id="CHEBI:15378"/>
        <dbReference type="ChEBI" id="CHEBI:29985"/>
        <dbReference type="ChEBI" id="CHEBI:30616"/>
        <dbReference type="ChEBI" id="CHEBI:43474"/>
        <dbReference type="ChEBI" id="CHEBI:58359"/>
        <dbReference type="ChEBI" id="CHEBI:147286"/>
        <dbReference type="ChEBI" id="CHEBI:147287"/>
        <dbReference type="ChEBI" id="CHEBI:456216"/>
        <dbReference type="EC" id="6.3.5.3"/>
    </reaction>
</comment>
<sequence length="235" mass="25888">MRAYVVVFPGSNCDRDVVHSLATRLKTPVLTLWYEENHLPSDADLVVLPGGFSYGDYLRCGAMAATAPILQGIKNYAENGGLVLGICNGFQILTEARLLPGALLANKNLKFICRQCTVRVERTDTPFTSNLQIGQVLKMPIAHHEGLYFLPPEDLKRVLANRQVVFRYCSNDGTVDEENNPNGSIENIAGVVNERGNVLGLMPHPERASEKILGSEDGGLIWDSVALWLAKRGRR</sequence>
<dbReference type="eggNOG" id="COG0047">
    <property type="taxonomic scope" value="Bacteria"/>
</dbReference>
<proteinExistence type="inferred from homology"/>
<dbReference type="GO" id="GO:0005737">
    <property type="term" value="C:cytoplasm"/>
    <property type="evidence" value="ECO:0007669"/>
    <property type="project" value="UniProtKB-SubCell"/>
</dbReference>
<evidence type="ECO:0000256" key="7">
    <source>
        <dbReference type="ARBA" id="ARBA00022962"/>
    </source>
</evidence>
<protein>
    <recommendedName>
        <fullName evidence="8">Phosphoribosylformylglycinamidine synthase subunit PurQ</fullName>
        <shortName evidence="8">FGAM synthase</shortName>
        <ecNumber evidence="8">6.3.5.3</ecNumber>
    </recommendedName>
    <alternativeName>
        <fullName evidence="8">Formylglycinamide ribonucleotide amidotransferase subunit I</fullName>
        <shortName evidence="8">FGAR amidotransferase I</shortName>
        <shortName evidence="8">FGAR-AT I</shortName>
    </alternativeName>
    <alternativeName>
        <fullName evidence="8">Glutaminase PurQ</fullName>
        <ecNumber evidence="8">3.5.1.2</ecNumber>
    </alternativeName>
    <alternativeName>
        <fullName evidence="8">Phosphoribosylformylglycinamidine synthase subunit I</fullName>
    </alternativeName>
</protein>
<dbReference type="SUPFAM" id="SSF52317">
    <property type="entry name" value="Class I glutamine amidotransferase-like"/>
    <property type="match status" value="1"/>
</dbReference>
<dbReference type="PROSITE" id="PS51273">
    <property type="entry name" value="GATASE_TYPE_1"/>
    <property type="match status" value="1"/>
</dbReference>
<dbReference type="InterPro" id="IPR010075">
    <property type="entry name" value="PRibForGlyAmidine_synth_PurQ"/>
</dbReference>
<keyword evidence="3 8" id="KW-0547">Nucleotide-binding</keyword>
<dbReference type="SMART" id="SM01211">
    <property type="entry name" value="GATase_5"/>
    <property type="match status" value="1"/>
</dbReference>
<organism evidence="9 10">
    <name type="scientific">Thermovirga lienii (strain ATCC BAA-1197 / DSM 17291 / Cas60314)</name>
    <dbReference type="NCBI Taxonomy" id="580340"/>
    <lineage>
        <taxon>Bacteria</taxon>
        <taxon>Thermotogati</taxon>
        <taxon>Synergistota</taxon>
        <taxon>Synergistia</taxon>
        <taxon>Synergistales</taxon>
        <taxon>Thermovirgaceae</taxon>
        <taxon>Thermovirga</taxon>
    </lineage>
</organism>
<feature type="active site" evidence="8">
    <location>
        <position position="206"/>
    </location>
</feature>
<reference evidence="10" key="1">
    <citation type="submission" date="2011-10" db="EMBL/GenBank/DDBJ databases">
        <title>The complete genome of chromosome of Thermovirga lienii DSM 17291.</title>
        <authorList>
            <consortium name="US DOE Joint Genome Institute (JGI-PGF)"/>
            <person name="Lucas S."/>
            <person name="Copeland A."/>
            <person name="Lapidus A."/>
            <person name="Glavina del Rio T."/>
            <person name="Dalin E."/>
            <person name="Tice H."/>
            <person name="Bruce D."/>
            <person name="Goodwin L."/>
            <person name="Pitluck S."/>
            <person name="Peters L."/>
            <person name="Mikhailova N."/>
            <person name="Saunders E."/>
            <person name="Kyrpides N."/>
            <person name="Mavromatis K."/>
            <person name="Ivanova N."/>
            <person name="Last F.I."/>
            <person name="Brettin T."/>
            <person name="Detter J.C."/>
            <person name="Han C."/>
            <person name="Larimer F."/>
            <person name="Land M."/>
            <person name="Hauser L."/>
            <person name="Markowitz V."/>
            <person name="Cheng J.-F."/>
            <person name="Hugenholtz P."/>
            <person name="Woyke T."/>
            <person name="Wu D."/>
            <person name="Spring S."/>
            <person name="Schroeder M."/>
            <person name="Brambilla E.-M."/>
            <person name="Klenk H.-P."/>
            <person name="Eisen J.A."/>
        </authorList>
    </citation>
    <scope>NUCLEOTIDE SEQUENCE [LARGE SCALE GENOMIC DNA]</scope>
    <source>
        <strain evidence="10">ATCC BAA-1197 / DSM 17291 / Cas60314</strain>
    </source>
</reference>
<comment type="pathway">
    <text evidence="8">Purine metabolism; IMP biosynthesis via de novo pathway; 5-amino-1-(5-phospho-D-ribosyl)imidazole from N(2)-formyl-N(1)-(5-phospho-D-ribosyl)glycinamide: step 1/2.</text>
</comment>
<keyword evidence="2 8" id="KW-0436">Ligase</keyword>
<dbReference type="NCBIfam" id="TIGR01737">
    <property type="entry name" value="FGAM_synth_I"/>
    <property type="match status" value="1"/>
</dbReference>
<evidence type="ECO:0000256" key="4">
    <source>
        <dbReference type="ARBA" id="ARBA00022755"/>
    </source>
</evidence>
<dbReference type="PIRSF" id="PIRSF001586">
    <property type="entry name" value="FGAM_synth_I"/>
    <property type="match status" value="1"/>
</dbReference>
<evidence type="ECO:0000256" key="1">
    <source>
        <dbReference type="ARBA" id="ARBA00022490"/>
    </source>
</evidence>
<dbReference type="CDD" id="cd01740">
    <property type="entry name" value="GATase1_FGAR_AT"/>
    <property type="match status" value="1"/>
</dbReference>
<dbReference type="UniPathway" id="UPA00074">
    <property type="reaction ID" value="UER00128"/>
</dbReference>
<feature type="active site" description="Nucleophile" evidence="8">
    <location>
        <position position="87"/>
    </location>
</feature>
<dbReference type="STRING" id="580340.Tlie_1146"/>
<keyword evidence="1 8" id="KW-0963">Cytoplasm</keyword>
<name>G7V595_THELD</name>
<evidence type="ECO:0000256" key="8">
    <source>
        <dbReference type="HAMAP-Rule" id="MF_00421"/>
    </source>
</evidence>
<comment type="subcellular location">
    <subcellularLocation>
        <location evidence="8">Cytoplasm</location>
    </subcellularLocation>
</comment>
<keyword evidence="6 8" id="KW-0067">ATP-binding</keyword>
<dbReference type="PANTHER" id="PTHR47552:SF1">
    <property type="entry name" value="PHOSPHORIBOSYLFORMYLGLYCINAMIDINE SYNTHASE SUBUNIT PURQ"/>
    <property type="match status" value="1"/>
</dbReference>
<evidence type="ECO:0000256" key="5">
    <source>
        <dbReference type="ARBA" id="ARBA00022801"/>
    </source>
</evidence>
<accession>G7V595</accession>
<dbReference type="Gene3D" id="3.40.50.880">
    <property type="match status" value="1"/>
</dbReference>
<comment type="function">
    <text evidence="8">Part of the phosphoribosylformylglycinamidine synthase complex involved in the purines biosynthetic pathway. Catalyzes the ATP-dependent conversion of formylglycinamide ribonucleotide (FGAR) and glutamine to yield formylglycinamidine ribonucleotide (FGAM) and glutamate. The FGAM synthase complex is composed of three subunits. PurQ produces an ammonia molecule by converting glutamine to glutamate. PurL transfers the ammonia molecule to FGAR to form FGAM in an ATP-dependent manner. PurS interacts with PurQ and PurL and is thought to assist in the transfer of the ammonia molecule from PurQ to PurL.</text>
</comment>
<dbReference type="EMBL" id="CP003096">
    <property type="protein sequence ID" value="AER66878.1"/>
    <property type="molecule type" value="Genomic_DNA"/>
</dbReference>
<dbReference type="EC" id="3.5.1.2" evidence="8"/>
<evidence type="ECO:0000256" key="2">
    <source>
        <dbReference type="ARBA" id="ARBA00022598"/>
    </source>
</evidence>
<evidence type="ECO:0000256" key="6">
    <source>
        <dbReference type="ARBA" id="ARBA00022840"/>
    </source>
</evidence>
<comment type="subunit">
    <text evidence="8">Part of the FGAM synthase complex composed of 1 PurL, 1 PurQ and 2 PurS subunits.</text>
</comment>